<evidence type="ECO:0000313" key="5">
    <source>
        <dbReference type="EMBL" id="CAD5222753.1"/>
    </source>
</evidence>
<dbReference type="InterPro" id="IPR000340">
    <property type="entry name" value="Dual-sp_phosphatase_cat-dom"/>
</dbReference>
<dbReference type="PROSITE" id="PS50056">
    <property type="entry name" value="TYR_PHOSPHATASE_2"/>
    <property type="match status" value="1"/>
</dbReference>
<evidence type="ECO:0000256" key="2">
    <source>
        <dbReference type="ARBA" id="ARBA00022912"/>
    </source>
</evidence>
<comment type="caution">
    <text evidence="5">The sequence shown here is derived from an EMBL/GenBank/DDBJ whole genome shotgun (WGS) entry which is preliminary data.</text>
</comment>
<dbReference type="AlphaFoldDB" id="A0A811L5D9"/>
<dbReference type="InterPro" id="IPR016130">
    <property type="entry name" value="Tyr_Pase_AS"/>
</dbReference>
<dbReference type="InterPro" id="IPR029021">
    <property type="entry name" value="Prot-tyrosine_phosphatase-like"/>
</dbReference>
<reference evidence="5" key="1">
    <citation type="submission" date="2020-09" db="EMBL/GenBank/DDBJ databases">
        <authorList>
            <person name="Kikuchi T."/>
        </authorList>
    </citation>
    <scope>NUCLEOTIDE SEQUENCE</scope>
    <source>
        <strain evidence="5">SH1</strain>
    </source>
</reference>
<protein>
    <recommendedName>
        <fullName evidence="7">TYR_PHOSPHATASE_2 domain-containing protein</fullName>
    </recommendedName>
</protein>
<dbReference type="PANTHER" id="PTHR10367">
    <property type="entry name" value="MRNA-CAPPING ENZYME"/>
    <property type="match status" value="1"/>
</dbReference>
<dbReference type="Proteomes" id="UP000783686">
    <property type="component" value="Unassembled WGS sequence"/>
</dbReference>
<dbReference type="EMBL" id="CAJFCW020000005">
    <property type="protein sequence ID" value="CAG9116761.1"/>
    <property type="molecule type" value="Genomic_DNA"/>
</dbReference>
<dbReference type="PROSITE" id="PS50054">
    <property type="entry name" value="TYR_PHOSPHATASE_DUAL"/>
    <property type="match status" value="1"/>
</dbReference>
<dbReference type="SUPFAM" id="SSF52799">
    <property type="entry name" value="(Phosphotyrosine protein) phosphatases II"/>
    <property type="match status" value="1"/>
</dbReference>
<evidence type="ECO:0000259" key="3">
    <source>
        <dbReference type="PROSITE" id="PS50054"/>
    </source>
</evidence>
<keyword evidence="2" id="KW-0904">Protein phosphatase</keyword>
<dbReference type="OrthoDB" id="428974at2759"/>
<dbReference type="GO" id="GO:0004721">
    <property type="term" value="F:phosphoprotein phosphatase activity"/>
    <property type="evidence" value="ECO:0007669"/>
    <property type="project" value="UniProtKB-KW"/>
</dbReference>
<feature type="domain" description="Tyrosine-protein phosphatase" evidence="3">
    <location>
        <begin position="27"/>
        <end position="171"/>
    </location>
</feature>
<dbReference type="InterPro" id="IPR020422">
    <property type="entry name" value="TYR_PHOSPHATASE_DUAL_dom"/>
</dbReference>
<name>A0A811L5D9_9BILA</name>
<dbReference type="GO" id="GO:0004651">
    <property type="term" value="F:polynucleotide 5'-phosphatase activity"/>
    <property type="evidence" value="ECO:0007669"/>
    <property type="project" value="TreeGrafter"/>
</dbReference>
<dbReference type="Gene3D" id="3.90.190.10">
    <property type="entry name" value="Protein tyrosine phosphatase superfamily"/>
    <property type="match status" value="1"/>
</dbReference>
<dbReference type="InterPro" id="IPR051029">
    <property type="entry name" value="mRNA_Capping_Enz/RNA_Phosphat"/>
</dbReference>
<dbReference type="Pfam" id="PF00782">
    <property type="entry name" value="DSPc"/>
    <property type="match status" value="1"/>
</dbReference>
<dbReference type="PANTHER" id="PTHR10367:SF9">
    <property type="entry name" value="DUAL-SPECIFICITY PHOSPHATASE 11 (RNA_RNP COMPLEX 1-INTERACTING)"/>
    <property type="match status" value="1"/>
</dbReference>
<gene>
    <name evidence="5" type="ORF">BOKJ2_LOCUS9801</name>
</gene>
<dbReference type="Proteomes" id="UP000614601">
    <property type="component" value="Unassembled WGS sequence"/>
</dbReference>
<dbReference type="InterPro" id="IPR000387">
    <property type="entry name" value="Tyr_Pase_dom"/>
</dbReference>
<keyword evidence="6" id="KW-1185">Reference proteome</keyword>
<evidence type="ECO:0008006" key="7">
    <source>
        <dbReference type="Google" id="ProtNLM"/>
    </source>
</evidence>
<keyword evidence="1" id="KW-0378">Hydrolase</keyword>
<accession>A0A811L5D9</accession>
<evidence type="ECO:0000259" key="4">
    <source>
        <dbReference type="PROSITE" id="PS50056"/>
    </source>
</evidence>
<dbReference type="EMBL" id="CAJFDH010000005">
    <property type="protein sequence ID" value="CAD5222753.1"/>
    <property type="molecule type" value="Genomic_DNA"/>
</dbReference>
<dbReference type="PROSITE" id="PS00383">
    <property type="entry name" value="TYR_PHOSPHATASE_1"/>
    <property type="match status" value="1"/>
</dbReference>
<organism evidence="5 6">
    <name type="scientific">Bursaphelenchus okinawaensis</name>
    <dbReference type="NCBI Taxonomy" id="465554"/>
    <lineage>
        <taxon>Eukaryota</taxon>
        <taxon>Metazoa</taxon>
        <taxon>Ecdysozoa</taxon>
        <taxon>Nematoda</taxon>
        <taxon>Chromadorea</taxon>
        <taxon>Rhabditida</taxon>
        <taxon>Tylenchina</taxon>
        <taxon>Tylenchomorpha</taxon>
        <taxon>Aphelenchoidea</taxon>
        <taxon>Aphelenchoididae</taxon>
        <taxon>Bursaphelenchus</taxon>
    </lineage>
</organism>
<proteinExistence type="predicted"/>
<evidence type="ECO:0000313" key="6">
    <source>
        <dbReference type="Proteomes" id="UP000614601"/>
    </source>
</evidence>
<sequence>MAKKIPSSWIPFKPLSDQIEGTRFIAFKTPLSEDRFEGSSLDEDEQFTVNELVKQVSAKGNKLGLVVSCCSRLLYDPEELETHGIKHVQVAHVLKESDKAIRTIKHFLDKHPDPGILVGFHCLHGLNRTGFLVCSYMIKEMGFEPEEAISRFETARGHEIETTKSHIRRLK</sequence>
<feature type="domain" description="Tyrosine specific protein phosphatases" evidence="4">
    <location>
        <begin position="98"/>
        <end position="167"/>
    </location>
</feature>
<evidence type="ECO:0000256" key="1">
    <source>
        <dbReference type="ARBA" id="ARBA00022801"/>
    </source>
</evidence>